<dbReference type="EMBL" id="KN822139">
    <property type="protein sequence ID" value="KIM55199.1"/>
    <property type="molecule type" value="Genomic_DNA"/>
</dbReference>
<accession>A0A0C3DFQ4</accession>
<dbReference type="InParanoid" id="A0A0C3DFQ4"/>
<dbReference type="HOGENOM" id="CLU_2543916_0_0_1"/>
<protein>
    <recommendedName>
        <fullName evidence="3">Reverse transcriptase Ty1/copia-type domain-containing protein</fullName>
    </recommendedName>
</protein>
<sequence length="83" mass="9671">MGPVTEYLGFQIIRDRTKRTMVLHQLPYVRKVIKRFELEQVKPAKTPLPAGYIPQKAPLDYNATPGTRQRYHNQNVSIYVESN</sequence>
<organism evidence="1 2">
    <name type="scientific">Scleroderma citrinum Foug A</name>
    <dbReference type="NCBI Taxonomy" id="1036808"/>
    <lineage>
        <taxon>Eukaryota</taxon>
        <taxon>Fungi</taxon>
        <taxon>Dikarya</taxon>
        <taxon>Basidiomycota</taxon>
        <taxon>Agaricomycotina</taxon>
        <taxon>Agaricomycetes</taxon>
        <taxon>Agaricomycetidae</taxon>
        <taxon>Boletales</taxon>
        <taxon>Sclerodermatineae</taxon>
        <taxon>Sclerodermataceae</taxon>
        <taxon>Scleroderma</taxon>
    </lineage>
</organism>
<dbReference type="OrthoDB" id="3042977at2759"/>
<dbReference type="AlphaFoldDB" id="A0A0C3DFQ4"/>
<reference evidence="2" key="2">
    <citation type="submission" date="2015-01" db="EMBL/GenBank/DDBJ databases">
        <title>Evolutionary Origins and Diversification of the Mycorrhizal Mutualists.</title>
        <authorList>
            <consortium name="DOE Joint Genome Institute"/>
            <consortium name="Mycorrhizal Genomics Consortium"/>
            <person name="Kohler A."/>
            <person name="Kuo A."/>
            <person name="Nagy L.G."/>
            <person name="Floudas D."/>
            <person name="Copeland A."/>
            <person name="Barry K.W."/>
            <person name="Cichocki N."/>
            <person name="Veneault-Fourrey C."/>
            <person name="LaButti K."/>
            <person name="Lindquist E.A."/>
            <person name="Lipzen A."/>
            <person name="Lundell T."/>
            <person name="Morin E."/>
            <person name="Murat C."/>
            <person name="Riley R."/>
            <person name="Ohm R."/>
            <person name="Sun H."/>
            <person name="Tunlid A."/>
            <person name="Henrissat B."/>
            <person name="Grigoriev I.V."/>
            <person name="Hibbett D.S."/>
            <person name="Martin F."/>
        </authorList>
    </citation>
    <scope>NUCLEOTIDE SEQUENCE [LARGE SCALE GENOMIC DNA]</scope>
    <source>
        <strain evidence="2">Foug A</strain>
    </source>
</reference>
<gene>
    <name evidence="1" type="ORF">SCLCIDRAFT_30531</name>
</gene>
<name>A0A0C3DFQ4_9AGAM</name>
<proteinExistence type="predicted"/>
<keyword evidence="2" id="KW-1185">Reference proteome</keyword>
<evidence type="ECO:0000313" key="2">
    <source>
        <dbReference type="Proteomes" id="UP000053989"/>
    </source>
</evidence>
<evidence type="ECO:0008006" key="3">
    <source>
        <dbReference type="Google" id="ProtNLM"/>
    </source>
</evidence>
<evidence type="ECO:0000313" key="1">
    <source>
        <dbReference type="EMBL" id="KIM55199.1"/>
    </source>
</evidence>
<reference evidence="1 2" key="1">
    <citation type="submission" date="2014-04" db="EMBL/GenBank/DDBJ databases">
        <authorList>
            <consortium name="DOE Joint Genome Institute"/>
            <person name="Kuo A."/>
            <person name="Kohler A."/>
            <person name="Nagy L.G."/>
            <person name="Floudas D."/>
            <person name="Copeland A."/>
            <person name="Barry K.W."/>
            <person name="Cichocki N."/>
            <person name="Veneault-Fourrey C."/>
            <person name="LaButti K."/>
            <person name="Lindquist E.A."/>
            <person name="Lipzen A."/>
            <person name="Lundell T."/>
            <person name="Morin E."/>
            <person name="Murat C."/>
            <person name="Sun H."/>
            <person name="Tunlid A."/>
            <person name="Henrissat B."/>
            <person name="Grigoriev I.V."/>
            <person name="Hibbett D.S."/>
            <person name="Martin F."/>
            <person name="Nordberg H.P."/>
            <person name="Cantor M.N."/>
            <person name="Hua S.X."/>
        </authorList>
    </citation>
    <scope>NUCLEOTIDE SEQUENCE [LARGE SCALE GENOMIC DNA]</scope>
    <source>
        <strain evidence="1 2">Foug A</strain>
    </source>
</reference>
<dbReference type="Proteomes" id="UP000053989">
    <property type="component" value="Unassembled WGS sequence"/>
</dbReference>